<reference evidence="2" key="2">
    <citation type="submission" date="2020-05" db="UniProtKB">
        <authorList>
            <consortium name="EnsemblMetazoa"/>
        </authorList>
    </citation>
    <scope>IDENTIFICATION</scope>
    <source>
        <strain evidence="2">IAEA</strain>
    </source>
</reference>
<protein>
    <submittedName>
        <fullName evidence="2">Uncharacterized protein</fullName>
    </submittedName>
</protein>
<proteinExistence type="predicted"/>
<feature type="transmembrane region" description="Helical" evidence="1">
    <location>
        <begin position="148"/>
        <end position="169"/>
    </location>
</feature>
<organism evidence="2 3">
    <name type="scientific">Glossina brevipalpis</name>
    <dbReference type="NCBI Taxonomy" id="37001"/>
    <lineage>
        <taxon>Eukaryota</taxon>
        <taxon>Metazoa</taxon>
        <taxon>Ecdysozoa</taxon>
        <taxon>Arthropoda</taxon>
        <taxon>Hexapoda</taxon>
        <taxon>Insecta</taxon>
        <taxon>Pterygota</taxon>
        <taxon>Neoptera</taxon>
        <taxon>Endopterygota</taxon>
        <taxon>Diptera</taxon>
        <taxon>Brachycera</taxon>
        <taxon>Muscomorpha</taxon>
        <taxon>Hippoboscoidea</taxon>
        <taxon>Glossinidae</taxon>
        <taxon>Glossina</taxon>
    </lineage>
</organism>
<evidence type="ECO:0000256" key="1">
    <source>
        <dbReference type="SAM" id="Phobius"/>
    </source>
</evidence>
<evidence type="ECO:0000313" key="2">
    <source>
        <dbReference type="EnsemblMetazoa" id="GBRI026298-PA"/>
    </source>
</evidence>
<accession>A0A1A9WNN8</accession>
<keyword evidence="1" id="KW-0472">Membrane</keyword>
<keyword evidence="1" id="KW-1133">Transmembrane helix</keyword>
<dbReference type="VEuPathDB" id="VectorBase:GBRI026298"/>
<keyword evidence="1" id="KW-0812">Transmembrane</keyword>
<feature type="transmembrane region" description="Helical" evidence="1">
    <location>
        <begin position="60"/>
        <end position="77"/>
    </location>
</feature>
<feature type="transmembrane region" description="Helical" evidence="1">
    <location>
        <begin position="114"/>
        <end position="136"/>
    </location>
</feature>
<dbReference type="AlphaFoldDB" id="A0A1A9WNN8"/>
<reference evidence="3" key="1">
    <citation type="submission" date="2014-03" db="EMBL/GenBank/DDBJ databases">
        <authorList>
            <person name="Aksoy S."/>
            <person name="Warren W."/>
            <person name="Wilson R.K."/>
        </authorList>
    </citation>
    <scope>NUCLEOTIDE SEQUENCE [LARGE SCALE GENOMIC DNA]</scope>
    <source>
        <strain evidence="3">IAEA</strain>
    </source>
</reference>
<sequence>MDTHYKATTITNLTSYCKAWGHITLTFIKMPMFLLVTISGKSNYWYKNCMGIYYNPVRRIIMGFGNCNGLVSYYSIVHDNLGLDIPTLLLYLSGGVLKLSNYRRDYITLLLSKYAITTTTITSVTNYSYILFICYSIQVRGKRLREDIIVGIIALGTSSNVIHILNLTLPRGKRPIMAKNTN</sequence>
<dbReference type="EnsemblMetazoa" id="GBRI026298-RA">
    <property type="protein sequence ID" value="GBRI026298-PA"/>
    <property type="gene ID" value="GBRI026298"/>
</dbReference>
<dbReference type="Proteomes" id="UP000091820">
    <property type="component" value="Unassembled WGS sequence"/>
</dbReference>
<name>A0A1A9WNN8_9MUSC</name>
<keyword evidence="3" id="KW-1185">Reference proteome</keyword>
<feature type="transmembrane region" description="Helical" evidence="1">
    <location>
        <begin position="20"/>
        <end position="39"/>
    </location>
</feature>
<evidence type="ECO:0000313" key="3">
    <source>
        <dbReference type="Proteomes" id="UP000091820"/>
    </source>
</evidence>